<evidence type="ECO:0000313" key="3">
    <source>
        <dbReference type="EMBL" id="OAI16687.1"/>
    </source>
</evidence>
<reference evidence="4" key="1">
    <citation type="submission" date="2016-03" db="EMBL/GenBank/DDBJ databases">
        <authorList>
            <person name="Heylen K."/>
            <person name="De Vos P."/>
            <person name="Vekeman B."/>
        </authorList>
    </citation>
    <scope>NUCLEOTIDE SEQUENCE [LARGE SCALE GENOMIC DNA]</scope>
    <source>
        <strain evidence="4">R-45383</strain>
    </source>
</reference>
<accession>A0A177NF99</accession>
<feature type="domain" description="Haemin-degrading HemS/ChuX" evidence="2">
    <location>
        <begin position="40"/>
        <end position="154"/>
    </location>
</feature>
<name>A0A177NF99_9GAMM</name>
<feature type="region of interest" description="Disordered" evidence="1">
    <location>
        <begin position="162"/>
        <end position="187"/>
    </location>
</feature>
<proteinExistence type="predicted"/>
<evidence type="ECO:0000313" key="4">
    <source>
        <dbReference type="Proteomes" id="UP000077628"/>
    </source>
</evidence>
<dbReference type="Pfam" id="PF05171">
    <property type="entry name" value="HemS"/>
    <property type="match status" value="2"/>
</dbReference>
<feature type="domain" description="Haemin-degrading HemS/ChuX" evidence="2">
    <location>
        <begin position="247"/>
        <end position="369"/>
    </location>
</feature>
<dbReference type="Gene3D" id="3.40.1570.10">
    <property type="entry name" value="HemS/ChuS/ChuX like domains"/>
    <property type="match status" value="4"/>
</dbReference>
<comment type="caution">
    <text evidence="3">The sequence shown here is derived from an EMBL/GenBank/DDBJ whole genome shotgun (WGS) entry which is preliminary data.</text>
</comment>
<protein>
    <recommendedName>
        <fullName evidence="2">Haemin-degrading HemS/ChuX domain-containing protein</fullName>
    </recommendedName>
</protein>
<evidence type="ECO:0000256" key="1">
    <source>
        <dbReference type="SAM" id="MobiDB-lite"/>
    </source>
</evidence>
<dbReference type="InterPro" id="IPR053733">
    <property type="entry name" value="Heme_Transport_Util_sf"/>
</dbReference>
<dbReference type="CDD" id="cd16830">
    <property type="entry name" value="HemS-like_N"/>
    <property type="match status" value="1"/>
</dbReference>
<dbReference type="RefSeq" id="WP_064030076.1">
    <property type="nucleotide sequence ID" value="NZ_LUUK01000183.1"/>
</dbReference>
<gene>
    <name evidence="3" type="ORF">A1355_09235</name>
</gene>
<organism evidence="3 4">
    <name type="scientific">Methylomonas koyamae</name>
    <dbReference type="NCBI Taxonomy" id="702114"/>
    <lineage>
        <taxon>Bacteria</taxon>
        <taxon>Pseudomonadati</taxon>
        <taxon>Pseudomonadota</taxon>
        <taxon>Gammaproteobacteria</taxon>
        <taxon>Methylococcales</taxon>
        <taxon>Methylococcaceae</taxon>
        <taxon>Methylomonas</taxon>
    </lineage>
</organism>
<evidence type="ECO:0000259" key="2">
    <source>
        <dbReference type="Pfam" id="PF05171"/>
    </source>
</evidence>
<dbReference type="AlphaFoldDB" id="A0A177NF99"/>
<keyword evidence="4" id="KW-1185">Reference proteome</keyword>
<dbReference type="GO" id="GO:0006826">
    <property type="term" value="P:iron ion transport"/>
    <property type="evidence" value="ECO:0007669"/>
    <property type="project" value="InterPro"/>
</dbReference>
<sequence>MLNIQLTQDATAPDTLKAAWRELLSCRPHLRIRDAAATLGVSEAELLASGCGDNVIRLQAGDWPALLSGVAALGPVMALTRNAAAVHEKTGEYARPQVHGRLAIVAGRRIDLCLALSDWYCAYAVSEASADGPRRSLQFFGADGEAVHKIYLLSQPLKTVRPEPVEGRTTSGLDEPSPNGMPSSNRAGVINQGANIEAYRDLVERFRAADQSARLELPATAPGAPWLNPQPELPAQWQRWTALWRHAETRQAAACLPAGLFRDFVGQLAQALLPIHILTASRAALQVHAGPVQNLRITGPWFNILDPQFNLHLNETAIDHLAIAELAFRHQRFSGLLLRDGAGRTVAALCGEFDEDAGESPPWRDFLAALQRSASPRPTQV</sequence>
<dbReference type="STRING" id="702114.A1355_09235"/>
<dbReference type="EMBL" id="LUUK01000183">
    <property type="protein sequence ID" value="OAI16687.1"/>
    <property type="molecule type" value="Genomic_DNA"/>
</dbReference>
<dbReference type="Proteomes" id="UP000077628">
    <property type="component" value="Unassembled WGS sequence"/>
</dbReference>
<dbReference type="InterPro" id="IPR007845">
    <property type="entry name" value="HemS/ChuX_dom"/>
</dbReference>
<dbReference type="SUPFAM" id="SSF144064">
    <property type="entry name" value="Heme iron utilization protein-like"/>
    <property type="match status" value="2"/>
</dbReference>